<keyword evidence="3" id="KW-1185">Reference proteome</keyword>
<evidence type="ECO:0000313" key="3">
    <source>
        <dbReference type="Proteomes" id="UP000799438"/>
    </source>
</evidence>
<proteinExistence type="predicted"/>
<name>A0A6A6BIP9_9PEZI</name>
<dbReference type="RefSeq" id="XP_033399230.1">
    <property type="nucleotide sequence ID" value="XM_033536753.1"/>
</dbReference>
<dbReference type="Proteomes" id="UP000799438">
    <property type="component" value="Unassembled WGS sequence"/>
</dbReference>
<dbReference type="PANTHER" id="PTHR22893">
    <property type="entry name" value="NADH OXIDOREDUCTASE-RELATED"/>
    <property type="match status" value="1"/>
</dbReference>
<dbReference type="EMBL" id="ML995482">
    <property type="protein sequence ID" value="KAF2143518.1"/>
    <property type="molecule type" value="Genomic_DNA"/>
</dbReference>
<dbReference type="Pfam" id="PF00724">
    <property type="entry name" value="Oxidored_FMN"/>
    <property type="match status" value="1"/>
</dbReference>
<dbReference type="InterPro" id="IPR001155">
    <property type="entry name" value="OxRdtase_FMN_N"/>
</dbReference>
<dbReference type="OrthoDB" id="276546at2759"/>
<accession>A0A6A6BIP9</accession>
<dbReference type="AlphaFoldDB" id="A0A6A6BIP9"/>
<sequence length="401" mass="44327">MENTKLFTPITVGATPLGHRVAMAPLTRFRATDAHVPTDLMVQYYAQRAAVPGTLLIAEATDISPRSGGYANTPGIWTDEQCAAWKKVTDAVHAQGSKIWVQLWALGRTAYSEPGVKLAPKDDAFDLEKNYVSSSATPMMPGYPAPRALSEDDIWTFVNDFKNAAKNAVEKAGFDGVELHGAHGYLIDQFTQDTANKRTDAWGGSVENRARFAIECCKAVAQAVGPERTCIRLSPWNTVQGMRMADPIPQFTYLIKELSALKLAALHLVEPRVHGVFDKDPKGETLQFALEAWGKDRPLFIAGGFTPELAKQAVESTYKDYDVVVIFGRRFISTPDLVYRVKKGLEWNEYDRSSFYIYQKEGGDCAKGYVDYPFSKEYISEFGKPAGTDSPMLDSAPKGKI</sequence>
<dbReference type="InterPro" id="IPR013785">
    <property type="entry name" value="Aldolase_TIM"/>
</dbReference>
<feature type="domain" description="NADH:flavin oxidoreductase/NADH oxidase N-terminal" evidence="1">
    <location>
        <begin position="5"/>
        <end position="346"/>
    </location>
</feature>
<gene>
    <name evidence="2" type="ORF">K452DRAFT_225490</name>
</gene>
<evidence type="ECO:0000313" key="2">
    <source>
        <dbReference type="EMBL" id="KAF2143518.1"/>
    </source>
</evidence>
<dbReference type="SUPFAM" id="SSF51395">
    <property type="entry name" value="FMN-linked oxidoreductases"/>
    <property type="match status" value="1"/>
</dbReference>
<dbReference type="PANTHER" id="PTHR22893:SF91">
    <property type="entry name" value="NADPH DEHYDROGENASE 2-RELATED"/>
    <property type="match status" value="1"/>
</dbReference>
<dbReference type="GO" id="GO:0003959">
    <property type="term" value="F:NADPH dehydrogenase activity"/>
    <property type="evidence" value="ECO:0007669"/>
    <property type="project" value="TreeGrafter"/>
</dbReference>
<dbReference type="InterPro" id="IPR045247">
    <property type="entry name" value="Oye-like"/>
</dbReference>
<dbReference type="FunFam" id="3.20.20.70:FF:000138">
    <property type="entry name" value="NADPH dehydrogenase 1"/>
    <property type="match status" value="1"/>
</dbReference>
<protein>
    <recommendedName>
        <fullName evidence="1">NADH:flavin oxidoreductase/NADH oxidase N-terminal domain-containing protein</fullName>
    </recommendedName>
</protein>
<evidence type="ECO:0000259" key="1">
    <source>
        <dbReference type="Pfam" id="PF00724"/>
    </source>
</evidence>
<dbReference type="GO" id="GO:0010181">
    <property type="term" value="F:FMN binding"/>
    <property type="evidence" value="ECO:0007669"/>
    <property type="project" value="InterPro"/>
</dbReference>
<dbReference type="CDD" id="cd02933">
    <property type="entry name" value="OYE_like_FMN"/>
    <property type="match status" value="1"/>
</dbReference>
<reference evidence="2" key="1">
    <citation type="journal article" date="2020" name="Stud. Mycol.">
        <title>101 Dothideomycetes genomes: a test case for predicting lifestyles and emergence of pathogens.</title>
        <authorList>
            <person name="Haridas S."/>
            <person name="Albert R."/>
            <person name="Binder M."/>
            <person name="Bloem J."/>
            <person name="Labutti K."/>
            <person name="Salamov A."/>
            <person name="Andreopoulos B."/>
            <person name="Baker S."/>
            <person name="Barry K."/>
            <person name="Bills G."/>
            <person name="Bluhm B."/>
            <person name="Cannon C."/>
            <person name="Castanera R."/>
            <person name="Culley D."/>
            <person name="Daum C."/>
            <person name="Ezra D."/>
            <person name="Gonzalez J."/>
            <person name="Henrissat B."/>
            <person name="Kuo A."/>
            <person name="Liang C."/>
            <person name="Lipzen A."/>
            <person name="Lutzoni F."/>
            <person name="Magnuson J."/>
            <person name="Mondo S."/>
            <person name="Nolan M."/>
            <person name="Ohm R."/>
            <person name="Pangilinan J."/>
            <person name="Park H.-J."/>
            <person name="Ramirez L."/>
            <person name="Alfaro M."/>
            <person name="Sun H."/>
            <person name="Tritt A."/>
            <person name="Yoshinaga Y."/>
            <person name="Zwiers L.-H."/>
            <person name="Turgeon B."/>
            <person name="Goodwin S."/>
            <person name="Spatafora J."/>
            <person name="Crous P."/>
            <person name="Grigoriev I."/>
        </authorList>
    </citation>
    <scope>NUCLEOTIDE SEQUENCE</scope>
    <source>
        <strain evidence="2">CBS 121167</strain>
    </source>
</reference>
<dbReference type="GeneID" id="54294249"/>
<dbReference type="Gene3D" id="3.20.20.70">
    <property type="entry name" value="Aldolase class I"/>
    <property type="match status" value="1"/>
</dbReference>
<organism evidence="2 3">
    <name type="scientific">Aplosporella prunicola CBS 121167</name>
    <dbReference type="NCBI Taxonomy" id="1176127"/>
    <lineage>
        <taxon>Eukaryota</taxon>
        <taxon>Fungi</taxon>
        <taxon>Dikarya</taxon>
        <taxon>Ascomycota</taxon>
        <taxon>Pezizomycotina</taxon>
        <taxon>Dothideomycetes</taxon>
        <taxon>Dothideomycetes incertae sedis</taxon>
        <taxon>Botryosphaeriales</taxon>
        <taxon>Aplosporellaceae</taxon>
        <taxon>Aplosporella</taxon>
    </lineage>
</organism>